<protein>
    <submittedName>
        <fullName evidence="1">Uncharacterized protein</fullName>
    </submittedName>
</protein>
<dbReference type="Proteomes" id="UP000198984">
    <property type="component" value="Unassembled WGS sequence"/>
</dbReference>
<accession>A0A1H7QFX8</accession>
<sequence>MSTAMGATVQLHYCMGKLVAWELGSSKKDHCKGCGMELPAKNTSKKKCCQDEYKEIKLKKDYHNPATAGAMVPLALEATPVTMYTLQAMPVASLAVTFPVAQAPPDTGNTPVFLLNCNFRI</sequence>
<evidence type="ECO:0000313" key="1">
    <source>
        <dbReference type="EMBL" id="SEL46833.1"/>
    </source>
</evidence>
<dbReference type="InterPro" id="IPR058060">
    <property type="entry name" value="HYC_CC_PP"/>
</dbReference>
<evidence type="ECO:0000313" key="2">
    <source>
        <dbReference type="Proteomes" id="UP000198984"/>
    </source>
</evidence>
<dbReference type="STRING" id="573321.SAMN04488505_102335"/>
<dbReference type="NCBIfam" id="NF047658">
    <property type="entry name" value="HYC_CC_PP"/>
    <property type="match status" value="1"/>
</dbReference>
<name>A0A1H7QFX8_9BACT</name>
<keyword evidence="2" id="KW-1185">Reference proteome</keyword>
<dbReference type="AlphaFoldDB" id="A0A1H7QFX8"/>
<gene>
    <name evidence="1" type="ORF">SAMN04488505_102335</name>
</gene>
<organism evidence="1 2">
    <name type="scientific">Chitinophaga rupis</name>
    <dbReference type="NCBI Taxonomy" id="573321"/>
    <lineage>
        <taxon>Bacteria</taxon>
        <taxon>Pseudomonadati</taxon>
        <taxon>Bacteroidota</taxon>
        <taxon>Chitinophagia</taxon>
        <taxon>Chitinophagales</taxon>
        <taxon>Chitinophagaceae</taxon>
        <taxon>Chitinophaga</taxon>
    </lineage>
</organism>
<dbReference type="EMBL" id="FOBB01000002">
    <property type="protein sequence ID" value="SEL46833.1"/>
    <property type="molecule type" value="Genomic_DNA"/>
</dbReference>
<reference evidence="1 2" key="1">
    <citation type="submission" date="2016-10" db="EMBL/GenBank/DDBJ databases">
        <authorList>
            <person name="de Groot N.N."/>
        </authorList>
    </citation>
    <scope>NUCLEOTIDE SEQUENCE [LARGE SCALE GENOMIC DNA]</scope>
    <source>
        <strain evidence="1 2">DSM 21039</strain>
    </source>
</reference>
<proteinExistence type="predicted"/>
<dbReference type="InterPro" id="IPR058512">
    <property type="entry name" value="DUF8199"/>
</dbReference>
<dbReference type="Pfam" id="PF26622">
    <property type="entry name" value="DUF8199"/>
    <property type="match status" value="1"/>
</dbReference>